<keyword evidence="8" id="KW-1185">Reference proteome</keyword>
<feature type="transmembrane region" description="Helical" evidence="6">
    <location>
        <begin position="72"/>
        <end position="93"/>
    </location>
</feature>
<comment type="caution">
    <text evidence="7">The sequence shown here is derived from an EMBL/GenBank/DDBJ whole genome shotgun (WGS) entry which is preliminary data.</text>
</comment>
<evidence type="ECO:0000256" key="5">
    <source>
        <dbReference type="ARBA" id="ARBA00023136"/>
    </source>
</evidence>
<dbReference type="InterPro" id="IPR051598">
    <property type="entry name" value="TSUP/Inactive_protease-like"/>
</dbReference>
<feature type="transmembrane region" description="Helical" evidence="6">
    <location>
        <begin position="202"/>
        <end position="221"/>
    </location>
</feature>
<feature type="transmembrane region" description="Helical" evidence="6">
    <location>
        <begin position="7"/>
        <end position="36"/>
    </location>
</feature>
<dbReference type="AlphaFoldDB" id="A0A0P6XN62"/>
<dbReference type="RefSeq" id="WP_062422273.1">
    <property type="nucleotide sequence ID" value="NZ_BBYA01000010.1"/>
</dbReference>
<dbReference type="PANTHER" id="PTHR43701:SF2">
    <property type="entry name" value="MEMBRANE TRANSPORTER PROTEIN YJNA-RELATED"/>
    <property type="match status" value="1"/>
</dbReference>
<keyword evidence="6" id="KW-1003">Cell membrane</keyword>
<dbReference type="Pfam" id="PF01925">
    <property type="entry name" value="TauE"/>
    <property type="match status" value="1"/>
</dbReference>
<proteinExistence type="inferred from homology"/>
<protein>
    <recommendedName>
        <fullName evidence="6">Probable membrane transporter protein</fullName>
    </recommendedName>
</protein>
<evidence type="ECO:0000256" key="6">
    <source>
        <dbReference type="RuleBase" id="RU363041"/>
    </source>
</evidence>
<keyword evidence="4 6" id="KW-1133">Transmembrane helix</keyword>
<gene>
    <name evidence="7" type="ORF">ADM99_14665</name>
</gene>
<accession>A0A0P6XN62</accession>
<feature type="transmembrane region" description="Helical" evidence="6">
    <location>
        <begin position="233"/>
        <end position="250"/>
    </location>
</feature>
<reference evidence="7 8" key="1">
    <citation type="submission" date="2015-07" db="EMBL/GenBank/DDBJ databases">
        <title>Genome sequence of Leptolinea tardivitalis DSM 16556.</title>
        <authorList>
            <person name="Hemp J."/>
            <person name="Ward L.M."/>
            <person name="Pace L.A."/>
            <person name="Fischer W.W."/>
        </authorList>
    </citation>
    <scope>NUCLEOTIDE SEQUENCE [LARGE SCALE GENOMIC DNA]</scope>
    <source>
        <strain evidence="7 8">YMTK-2</strain>
    </source>
</reference>
<dbReference type="Proteomes" id="UP000050430">
    <property type="component" value="Unassembled WGS sequence"/>
</dbReference>
<feature type="transmembrane region" description="Helical" evidence="6">
    <location>
        <begin position="172"/>
        <end position="190"/>
    </location>
</feature>
<comment type="subcellular location">
    <subcellularLocation>
        <location evidence="6">Cell membrane</location>
        <topology evidence="6">Multi-pass membrane protein</topology>
    </subcellularLocation>
    <subcellularLocation>
        <location evidence="1">Membrane</location>
        <topology evidence="1">Multi-pass membrane protein</topology>
    </subcellularLocation>
</comment>
<name>A0A0P6XN62_9CHLR</name>
<organism evidence="7 8">
    <name type="scientific">Leptolinea tardivitalis</name>
    <dbReference type="NCBI Taxonomy" id="229920"/>
    <lineage>
        <taxon>Bacteria</taxon>
        <taxon>Bacillati</taxon>
        <taxon>Chloroflexota</taxon>
        <taxon>Anaerolineae</taxon>
        <taxon>Anaerolineales</taxon>
        <taxon>Anaerolineaceae</taxon>
        <taxon>Leptolinea</taxon>
    </lineage>
</organism>
<dbReference type="STRING" id="229920.ADM99_14665"/>
<evidence type="ECO:0000313" key="8">
    <source>
        <dbReference type="Proteomes" id="UP000050430"/>
    </source>
</evidence>
<dbReference type="PANTHER" id="PTHR43701">
    <property type="entry name" value="MEMBRANE TRANSPORTER PROTEIN MJ0441-RELATED"/>
    <property type="match status" value="1"/>
</dbReference>
<dbReference type="OrthoDB" id="6631017at2"/>
<keyword evidence="5 6" id="KW-0472">Membrane</keyword>
<feature type="transmembrane region" description="Helical" evidence="6">
    <location>
        <begin position="131"/>
        <end position="152"/>
    </location>
</feature>
<dbReference type="EMBL" id="LGCK01000014">
    <property type="protein sequence ID" value="KPL70393.1"/>
    <property type="molecule type" value="Genomic_DNA"/>
</dbReference>
<evidence type="ECO:0000256" key="2">
    <source>
        <dbReference type="ARBA" id="ARBA00009142"/>
    </source>
</evidence>
<feature type="transmembrane region" description="Helical" evidence="6">
    <location>
        <begin position="99"/>
        <end position="119"/>
    </location>
</feature>
<evidence type="ECO:0000256" key="1">
    <source>
        <dbReference type="ARBA" id="ARBA00004141"/>
    </source>
</evidence>
<evidence type="ECO:0000256" key="3">
    <source>
        <dbReference type="ARBA" id="ARBA00022692"/>
    </source>
</evidence>
<dbReference type="InterPro" id="IPR002781">
    <property type="entry name" value="TM_pro_TauE-like"/>
</dbReference>
<keyword evidence="3 6" id="KW-0812">Transmembrane</keyword>
<sequence>MAIEIYLISAVLVFVFSGLLAMAGLGAAFLFVPLFYYLGIPLAEATPTALLLNVVSMLFATINYWRGKLINWRVGLPVLVTAVILSPFGARLTAQVNKIVLLGLFAAFLVFAGFMMLFYKAKKRNQALGRSVEVAAGAGVGSVAGFLGGLLGVGGGNFILPVLNWLGLDAKVAAGTTALVVVFSSLSGFLGHASMGNLDPIFLIIMAVMAAGGSIVGSQLMKTKISNNQLKKIIGVLLFVIAAKMIFDLVK</sequence>
<comment type="similarity">
    <text evidence="2 6">Belongs to the 4-toluene sulfonate uptake permease (TSUP) (TC 2.A.102) family.</text>
</comment>
<evidence type="ECO:0000313" key="7">
    <source>
        <dbReference type="EMBL" id="KPL70393.1"/>
    </source>
</evidence>
<evidence type="ECO:0000256" key="4">
    <source>
        <dbReference type="ARBA" id="ARBA00022989"/>
    </source>
</evidence>
<dbReference type="GO" id="GO:0005886">
    <property type="term" value="C:plasma membrane"/>
    <property type="evidence" value="ECO:0007669"/>
    <property type="project" value="UniProtKB-SubCell"/>
</dbReference>